<proteinExistence type="predicted"/>
<evidence type="ECO:0000313" key="4">
    <source>
        <dbReference type="EMBL" id="OWV08779.1"/>
    </source>
</evidence>
<evidence type="ECO:0000256" key="1">
    <source>
        <dbReference type="SAM" id="Coils"/>
    </source>
</evidence>
<feature type="non-terminal residue" evidence="4">
    <location>
        <position position="260"/>
    </location>
</feature>
<feature type="coiled-coil region" evidence="1">
    <location>
        <begin position="69"/>
        <end position="124"/>
    </location>
</feature>
<accession>A0A246RQ82</accession>
<reference evidence="4 5" key="1">
    <citation type="submission" date="2017-03" db="EMBL/GenBank/DDBJ databases">
        <title>Whole genome sequence of Micromonospora wenchangensis, isolated from mangrove soil.</title>
        <authorList>
            <person name="Yang H."/>
        </authorList>
    </citation>
    <scope>NUCLEOTIDE SEQUENCE [LARGE SCALE GENOMIC DNA]</scope>
    <source>
        <strain evidence="4 5">CCTCC AA 2012002</strain>
    </source>
</reference>
<feature type="region of interest" description="Disordered" evidence="2">
    <location>
        <begin position="129"/>
        <end position="260"/>
    </location>
</feature>
<keyword evidence="3" id="KW-0472">Membrane</keyword>
<feature type="compositionally biased region" description="Low complexity" evidence="2">
    <location>
        <begin position="129"/>
        <end position="155"/>
    </location>
</feature>
<keyword evidence="3" id="KW-0812">Transmembrane</keyword>
<dbReference type="EMBL" id="MZMV01000015">
    <property type="protein sequence ID" value="OWV08779.1"/>
    <property type="molecule type" value="Genomic_DNA"/>
</dbReference>
<protein>
    <submittedName>
        <fullName evidence="4">Uncharacterized protein</fullName>
    </submittedName>
</protein>
<name>A0A246RQ82_9ACTN</name>
<feature type="transmembrane region" description="Helical" evidence="3">
    <location>
        <begin position="42"/>
        <end position="62"/>
    </location>
</feature>
<comment type="caution">
    <text evidence="4">The sequence shown here is derived from an EMBL/GenBank/DDBJ whole genome shotgun (WGS) entry which is preliminary data.</text>
</comment>
<keyword evidence="5" id="KW-1185">Reference proteome</keyword>
<organism evidence="4 5">
    <name type="scientific">Micromonospora wenchangensis</name>
    <dbReference type="NCBI Taxonomy" id="1185415"/>
    <lineage>
        <taxon>Bacteria</taxon>
        <taxon>Bacillati</taxon>
        <taxon>Actinomycetota</taxon>
        <taxon>Actinomycetes</taxon>
        <taxon>Micromonosporales</taxon>
        <taxon>Micromonosporaceae</taxon>
        <taxon>Micromonospora</taxon>
    </lineage>
</organism>
<keyword evidence="3" id="KW-1133">Transmembrane helix</keyword>
<evidence type="ECO:0000256" key="3">
    <source>
        <dbReference type="SAM" id="Phobius"/>
    </source>
</evidence>
<gene>
    <name evidence="4" type="ORF">B5D80_11855</name>
</gene>
<dbReference type="Proteomes" id="UP000197174">
    <property type="component" value="Unassembled WGS sequence"/>
</dbReference>
<evidence type="ECO:0000313" key="5">
    <source>
        <dbReference type="Proteomes" id="UP000197174"/>
    </source>
</evidence>
<feature type="transmembrane region" description="Helical" evidence="3">
    <location>
        <begin position="12"/>
        <end position="36"/>
    </location>
</feature>
<sequence>MPSPVVSEKRRPQLLTVLFWIGVAFAPIAALILLFADGNGPLRFAAVLAITAVVLIGLSIALRADVGVQASDEAVLDELEQLRRELRSEIVAAAQRGNQALDQSQRAEEQVTALRRRLDAAAELAAAVAAPPAEDSVAGAGRARVPAAEPAPEAPVGRRRAAVEEPSPDWSHPEDSAPVAAGRGRVPADREPAEPTGRRYAPERPTSGQAGVYGAAAREPRGGVPAAESTSRPLGVVRHTETVHVTTRHTVVDGPDPAGG</sequence>
<evidence type="ECO:0000256" key="2">
    <source>
        <dbReference type="SAM" id="MobiDB-lite"/>
    </source>
</evidence>
<dbReference type="AlphaFoldDB" id="A0A246RQ82"/>
<feature type="compositionally biased region" description="Basic and acidic residues" evidence="2">
    <location>
        <begin position="186"/>
        <end position="202"/>
    </location>
</feature>
<keyword evidence="1" id="KW-0175">Coiled coil</keyword>